<dbReference type="PROSITE" id="PS51314">
    <property type="entry name" value="VPS37_C"/>
    <property type="match status" value="1"/>
</dbReference>
<proteinExistence type="inferred from homology"/>
<evidence type="ECO:0000256" key="6">
    <source>
        <dbReference type="ARBA" id="ARBA00025010"/>
    </source>
</evidence>
<dbReference type="GO" id="GO:0006612">
    <property type="term" value="P:protein targeting to membrane"/>
    <property type="evidence" value="ECO:0007669"/>
    <property type="project" value="TreeGrafter"/>
</dbReference>
<dbReference type="PANTHER" id="PTHR13678">
    <property type="entry name" value="VACUOLAR PROTEIN SORTING-ASSOCIATED PROTEIN 37"/>
    <property type="match status" value="1"/>
</dbReference>
<dbReference type="OrthoDB" id="10260857at2759"/>
<comment type="similarity">
    <text evidence="2">Belongs to the VPS37 family.</text>
</comment>
<evidence type="ECO:0000313" key="11">
    <source>
        <dbReference type="RefSeq" id="XP_026734718.1"/>
    </source>
</evidence>
<evidence type="ECO:0000259" key="9">
    <source>
        <dbReference type="PROSITE" id="PS51314"/>
    </source>
</evidence>
<comment type="subcellular location">
    <subcellularLocation>
        <location evidence="1">Late endosome membrane</location>
        <topology evidence="1">Peripheral membrane protein</topology>
    </subcellularLocation>
</comment>
<evidence type="ECO:0000313" key="10">
    <source>
        <dbReference type="Proteomes" id="UP000322000"/>
    </source>
</evidence>
<evidence type="ECO:0000256" key="4">
    <source>
        <dbReference type="ARBA" id="ARBA00022753"/>
    </source>
</evidence>
<dbReference type="RefSeq" id="XP_026734718.1">
    <property type="nucleotide sequence ID" value="XM_026878917.1"/>
</dbReference>
<dbReference type="FunCoup" id="A0A7E5W256">
    <property type="interactions" value="115"/>
</dbReference>
<dbReference type="CDD" id="cd11685">
    <property type="entry name" value="UEV_TSG101-like"/>
    <property type="match status" value="1"/>
</dbReference>
<dbReference type="PANTHER" id="PTHR13678:SF25">
    <property type="entry name" value="EG:115C2.5 PROTEIN"/>
    <property type="match status" value="1"/>
</dbReference>
<keyword evidence="5 7" id="KW-0653">Protein transport</keyword>
<dbReference type="GO" id="GO:0031902">
    <property type="term" value="C:late endosome membrane"/>
    <property type="evidence" value="ECO:0007669"/>
    <property type="project" value="UniProtKB-SubCell"/>
</dbReference>
<organism evidence="10 11">
    <name type="scientific">Trichoplusia ni</name>
    <name type="common">Cabbage looper</name>
    <dbReference type="NCBI Taxonomy" id="7111"/>
    <lineage>
        <taxon>Eukaryota</taxon>
        <taxon>Metazoa</taxon>
        <taxon>Ecdysozoa</taxon>
        <taxon>Arthropoda</taxon>
        <taxon>Hexapoda</taxon>
        <taxon>Insecta</taxon>
        <taxon>Pterygota</taxon>
        <taxon>Neoptera</taxon>
        <taxon>Endopterygota</taxon>
        <taxon>Lepidoptera</taxon>
        <taxon>Glossata</taxon>
        <taxon>Ditrysia</taxon>
        <taxon>Noctuoidea</taxon>
        <taxon>Noctuidae</taxon>
        <taxon>Plusiinae</taxon>
        <taxon>Trichoplusia</taxon>
    </lineage>
</organism>
<dbReference type="GeneID" id="113498774"/>
<evidence type="ECO:0000256" key="8">
    <source>
        <dbReference type="SAM" id="Coils"/>
    </source>
</evidence>
<dbReference type="CTD" id="31006"/>
<feature type="domain" description="VPS37 C-terminal" evidence="9">
    <location>
        <begin position="217"/>
        <end position="304"/>
    </location>
</feature>
<name>A0A7E5W256_TRINI</name>
<keyword evidence="4" id="KW-0967">Endosome</keyword>
<comment type="function">
    <text evidence="6">Component of the ESCRT-I complex, a regulator of vesicular trafficking process. Required for the sorting of endocytic ubiquitinated cargos into multivesicular bodies. May be involved in cell growth and differentiation.</text>
</comment>
<sequence>MLPRPYYSEQDMRKRQIDTLKVFNDHVVEVSENAEYRVEFVADGKNMSLTVILGPEFPNEKPSIFVNPPNSHPWIGENSNQVIGAPGLLNYTMHSDLGRVVQVIIREFQKSMPKLTNNEEVVKSNDVSPQTHFSGQSLMFPELNECCIEELQEILENTDLQDKIIEVNPQLVELELETEELMTSIEEIAQENIVKQQALDNLKTEVIDRISTIVQMKMNFEELNRKHQKMAEMYDPHRIRDYLKEAALKADEESEVIAEQFLTGNMPVETFISKFAEKRALGQSRRAREERLAHQLAQLDKATS</sequence>
<evidence type="ECO:0000256" key="7">
    <source>
        <dbReference type="PROSITE-ProRule" id="PRU00646"/>
    </source>
</evidence>
<protein>
    <submittedName>
        <fullName evidence="11">Vacuolar protein sorting-associated protein 37A</fullName>
    </submittedName>
</protein>
<feature type="coiled-coil region" evidence="8">
    <location>
        <begin position="171"/>
        <end position="205"/>
    </location>
</feature>
<gene>
    <name evidence="11" type="primary">LOC113498774</name>
</gene>
<accession>A0A7E5W256</accession>
<dbReference type="InterPro" id="IPR009851">
    <property type="entry name" value="Mod_r"/>
</dbReference>
<dbReference type="GO" id="GO:0006623">
    <property type="term" value="P:protein targeting to vacuole"/>
    <property type="evidence" value="ECO:0007669"/>
    <property type="project" value="TreeGrafter"/>
</dbReference>
<evidence type="ECO:0000256" key="2">
    <source>
        <dbReference type="ARBA" id="ARBA00007617"/>
    </source>
</evidence>
<dbReference type="GO" id="GO:0000813">
    <property type="term" value="C:ESCRT I complex"/>
    <property type="evidence" value="ECO:0007669"/>
    <property type="project" value="TreeGrafter"/>
</dbReference>
<keyword evidence="8" id="KW-0175">Coiled coil</keyword>
<dbReference type="Pfam" id="PF07200">
    <property type="entry name" value="Mod_r"/>
    <property type="match status" value="1"/>
</dbReference>
<evidence type="ECO:0000256" key="1">
    <source>
        <dbReference type="ARBA" id="ARBA00004633"/>
    </source>
</evidence>
<dbReference type="Proteomes" id="UP000322000">
    <property type="component" value="Chromosome 11"/>
</dbReference>
<dbReference type="AlphaFoldDB" id="A0A7E5W256"/>
<keyword evidence="3 7" id="KW-0813">Transport</keyword>
<keyword evidence="10" id="KW-1185">Reference proteome</keyword>
<dbReference type="KEGG" id="tnl:113498774"/>
<evidence type="ECO:0000256" key="3">
    <source>
        <dbReference type="ARBA" id="ARBA00022448"/>
    </source>
</evidence>
<evidence type="ECO:0000256" key="5">
    <source>
        <dbReference type="ARBA" id="ARBA00022927"/>
    </source>
</evidence>
<reference evidence="11" key="1">
    <citation type="submission" date="2025-08" db="UniProtKB">
        <authorList>
            <consortium name="RefSeq"/>
        </authorList>
    </citation>
    <scope>IDENTIFICATION</scope>
</reference>
<dbReference type="GO" id="GO:0043162">
    <property type="term" value="P:ubiquitin-dependent protein catabolic process via the multivesicular body sorting pathway"/>
    <property type="evidence" value="ECO:0007669"/>
    <property type="project" value="TreeGrafter"/>
</dbReference>
<dbReference type="InParanoid" id="A0A7E5W256"/>